<dbReference type="eggNOG" id="ENOG502SQU5">
    <property type="taxonomic scope" value="Eukaryota"/>
</dbReference>
<feature type="transmembrane region" description="Helical" evidence="2">
    <location>
        <begin position="221"/>
        <end position="242"/>
    </location>
</feature>
<dbReference type="RefSeq" id="XP_007880459.1">
    <property type="nucleotide sequence ID" value="XM_007882268.1"/>
</dbReference>
<gene>
    <name evidence="3" type="ORF">PFL1_04740</name>
</gene>
<feature type="transmembrane region" description="Helical" evidence="2">
    <location>
        <begin position="105"/>
        <end position="124"/>
    </location>
</feature>
<organism evidence="3 4">
    <name type="scientific">Pseudozyma flocculosa PF-1</name>
    <dbReference type="NCBI Taxonomy" id="1277687"/>
    <lineage>
        <taxon>Eukaryota</taxon>
        <taxon>Fungi</taxon>
        <taxon>Dikarya</taxon>
        <taxon>Basidiomycota</taxon>
        <taxon>Ustilaginomycotina</taxon>
        <taxon>Ustilaginomycetes</taxon>
        <taxon>Ustilaginales</taxon>
        <taxon>Ustilaginaceae</taxon>
        <taxon>Pseudozyma</taxon>
    </lineage>
</organism>
<feature type="transmembrane region" description="Helical" evidence="2">
    <location>
        <begin position="145"/>
        <end position="164"/>
    </location>
</feature>
<protein>
    <submittedName>
        <fullName evidence="3">Uncharacterized protein</fullName>
    </submittedName>
</protein>
<evidence type="ECO:0000313" key="4">
    <source>
        <dbReference type="Proteomes" id="UP000053664"/>
    </source>
</evidence>
<dbReference type="KEGG" id="pfp:PFL1_04740"/>
<dbReference type="EMBL" id="KE361638">
    <property type="protein sequence ID" value="EPQ27602.1"/>
    <property type="molecule type" value="Genomic_DNA"/>
</dbReference>
<feature type="transmembrane region" description="Helical" evidence="2">
    <location>
        <begin position="184"/>
        <end position="201"/>
    </location>
</feature>
<dbReference type="GeneID" id="19318840"/>
<name>A0A061H429_9BASI</name>
<evidence type="ECO:0000256" key="2">
    <source>
        <dbReference type="SAM" id="Phobius"/>
    </source>
</evidence>
<keyword evidence="2" id="KW-0472">Membrane</keyword>
<keyword evidence="2" id="KW-1133">Transmembrane helix</keyword>
<evidence type="ECO:0000256" key="1">
    <source>
        <dbReference type="SAM" id="MobiDB-lite"/>
    </source>
</evidence>
<feature type="region of interest" description="Disordered" evidence="1">
    <location>
        <begin position="297"/>
        <end position="316"/>
    </location>
</feature>
<feature type="compositionally biased region" description="Polar residues" evidence="1">
    <location>
        <begin position="1"/>
        <end position="14"/>
    </location>
</feature>
<dbReference type="Proteomes" id="UP000053664">
    <property type="component" value="Unassembled WGS sequence"/>
</dbReference>
<reference evidence="3 4" key="1">
    <citation type="journal article" date="2013" name="Plant Cell">
        <title>The transition from a phytopathogenic smut ancestor to an anamorphic biocontrol agent deciphered by comparative whole-genome analysis.</title>
        <authorList>
            <person name="Lefebvre F."/>
            <person name="Joly D.L."/>
            <person name="Labbe C."/>
            <person name="Teichmann B."/>
            <person name="Linning R."/>
            <person name="Belzile F."/>
            <person name="Bakkeren G."/>
            <person name="Belanger R.R."/>
        </authorList>
    </citation>
    <scope>NUCLEOTIDE SEQUENCE [LARGE SCALE GENOMIC DNA]</scope>
    <source>
        <strain evidence="3 4">PF-1</strain>
    </source>
</reference>
<dbReference type="HOGENOM" id="CLU_880355_0_0_1"/>
<sequence length="316" mass="35152">MSRSKSSTMASQVGPTPPSASLPSKSRAKGGKDGTGSRYHAIFLAGTTALSILLILIGGGHFLGNLSDDAKNLHHDFVPDLPYLTGWRDENGEFFGLHRLKKAPIHYGGLHIVPAIIWCLFIPFQHVATIRRRYPAAHRWMGRSILLSNLVLCLSGLAMAPRNLSYTHRNVWHLHGGVIPTFEAGTTLIALVQLLTIAPTYRTAAARRWKAHQLWARRHTLAGAVISLQRVCMGIIMAYGLLVSRLDKRTQTEWFGVPRTRAEMYEGERAAMAVSAWMSFVFGLAWWYYDEKVRSHPVASSAPPSFKTDKAKVDKQ</sequence>
<proteinExistence type="predicted"/>
<keyword evidence="2" id="KW-0812">Transmembrane</keyword>
<feature type="transmembrane region" description="Helical" evidence="2">
    <location>
        <begin position="41"/>
        <end position="63"/>
    </location>
</feature>
<feature type="transmembrane region" description="Helical" evidence="2">
    <location>
        <begin position="270"/>
        <end position="289"/>
    </location>
</feature>
<feature type="region of interest" description="Disordered" evidence="1">
    <location>
        <begin position="1"/>
        <end position="34"/>
    </location>
</feature>
<accession>A0A061H429</accession>
<feature type="compositionally biased region" description="Basic and acidic residues" evidence="1">
    <location>
        <begin position="307"/>
        <end position="316"/>
    </location>
</feature>
<evidence type="ECO:0000313" key="3">
    <source>
        <dbReference type="EMBL" id="EPQ27602.1"/>
    </source>
</evidence>
<dbReference type="AlphaFoldDB" id="A0A061H429"/>